<gene>
    <name evidence="1" type="ORF">BDM02DRAFT_3118807</name>
</gene>
<accession>A0ACB6ZAM4</accession>
<organism evidence="1 2">
    <name type="scientific">Thelephora ganbajun</name>
    <name type="common">Ganba fungus</name>
    <dbReference type="NCBI Taxonomy" id="370292"/>
    <lineage>
        <taxon>Eukaryota</taxon>
        <taxon>Fungi</taxon>
        <taxon>Dikarya</taxon>
        <taxon>Basidiomycota</taxon>
        <taxon>Agaricomycotina</taxon>
        <taxon>Agaricomycetes</taxon>
        <taxon>Thelephorales</taxon>
        <taxon>Thelephoraceae</taxon>
        <taxon>Thelephora</taxon>
    </lineage>
</organism>
<sequence length="129" mass="14017">MPTPELPPVDVDLQDLYEQVLAGFKDDSSPELPTPVAQNKASPSDLESLYHSYAEDSTDPSSKLSRNTSHTIASQPVSAQRSSSVQSQGQTPRRRLPPIPGNPSSSPTSSMHVMPEPHPYYDTARSQDS</sequence>
<evidence type="ECO:0000313" key="2">
    <source>
        <dbReference type="Proteomes" id="UP000886501"/>
    </source>
</evidence>
<reference evidence="1" key="1">
    <citation type="submission" date="2019-10" db="EMBL/GenBank/DDBJ databases">
        <authorList>
            <consortium name="DOE Joint Genome Institute"/>
            <person name="Kuo A."/>
            <person name="Miyauchi S."/>
            <person name="Kiss E."/>
            <person name="Drula E."/>
            <person name="Kohler A."/>
            <person name="Sanchez-Garcia M."/>
            <person name="Andreopoulos B."/>
            <person name="Barry K.W."/>
            <person name="Bonito G."/>
            <person name="Buee M."/>
            <person name="Carver A."/>
            <person name="Chen C."/>
            <person name="Cichocki N."/>
            <person name="Clum A."/>
            <person name="Culley D."/>
            <person name="Crous P.W."/>
            <person name="Fauchery L."/>
            <person name="Girlanda M."/>
            <person name="Hayes R."/>
            <person name="Keri Z."/>
            <person name="Labutti K."/>
            <person name="Lipzen A."/>
            <person name="Lombard V."/>
            <person name="Magnuson J."/>
            <person name="Maillard F."/>
            <person name="Morin E."/>
            <person name="Murat C."/>
            <person name="Nolan M."/>
            <person name="Ohm R."/>
            <person name="Pangilinan J."/>
            <person name="Pereira M."/>
            <person name="Perotto S."/>
            <person name="Peter M."/>
            <person name="Riley R."/>
            <person name="Sitrit Y."/>
            <person name="Stielow B."/>
            <person name="Szollosi G."/>
            <person name="Zifcakova L."/>
            <person name="Stursova M."/>
            <person name="Spatafora J.W."/>
            <person name="Tedersoo L."/>
            <person name="Vaario L.-M."/>
            <person name="Yamada A."/>
            <person name="Yan M."/>
            <person name="Wang P."/>
            <person name="Xu J."/>
            <person name="Bruns T."/>
            <person name="Baldrian P."/>
            <person name="Vilgalys R."/>
            <person name="Henrissat B."/>
            <person name="Grigoriev I.V."/>
            <person name="Hibbett D."/>
            <person name="Nagy L.G."/>
            <person name="Martin F.M."/>
        </authorList>
    </citation>
    <scope>NUCLEOTIDE SEQUENCE</scope>
    <source>
        <strain evidence="1">P2</strain>
    </source>
</reference>
<keyword evidence="2" id="KW-1185">Reference proteome</keyword>
<reference evidence="1" key="2">
    <citation type="journal article" date="2020" name="Nat. Commun.">
        <title>Large-scale genome sequencing of mycorrhizal fungi provides insights into the early evolution of symbiotic traits.</title>
        <authorList>
            <person name="Miyauchi S."/>
            <person name="Kiss E."/>
            <person name="Kuo A."/>
            <person name="Drula E."/>
            <person name="Kohler A."/>
            <person name="Sanchez-Garcia M."/>
            <person name="Morin E."/>
            <person name="Andreopoulos B."/>
            <person name="Barry K.W."/>
            <person name="Bonito G."/>
            <person name="Buee M."/>
            <person name="Carver A."/>
            <person name="Chen C."/>
            <person name="Cichocki N."/>
            <person name="Clum A."/>
            <person name="Culley D."/>
            <person name="Crous P.W."/>
            <person name="Fauchery L."/>
            <person name="Girlanda M."/>
            <person name="Hayes R.D."/>
            <person name="Keri Z."/>
            <person name="LaButti K."/>
            <person name="Lipzen A."/>
            <person name="Lombard V."/>
            <person name="Magnuson J."/>
            <person name="Maillard F."/>
            <person name="Murat C."/>
            <person name="Nolan M."/>
            <person name="Ohm R.A."/>
            <person name="Pangilinan J."/>
            <person name="Pereira M.F."/>
            <person name="Perotto S."/>
            <person name="Peter M."/>
            <person name="Pfister S."/>
            <person name="Riley R."/>
            <person name="Sitrit Y."/>
            <person name="Stielow J.B."/>
            <person name="Szollosi G."/>
            <person name="Zifcakova L."/>
            <person name="Stursova M."/>
            <person name="Spatafora J.W."/>
            <person name="Tedersoo L."/>
            <person name="Vaario L.M."/>
            <person name="Yamada A."/>
            <person name="Yan M."/>
            <person name="Wang P."/>
            <person name="Xu J."/>
            <person name="Bruns T."/>
            <person name="Baldrian P."/>
            <person name="Vilgalys R."/>
            <person name="Dunand C."/>
            <person name="Henrissat B."/>
            <person name="Grigoriev I.V."/>
            <person name="Hibbett D."/>
            <person name="Nagy L.G."/>
            <person name="Martin F.M."/>
        </authorList>
    </citation>
    <scope>NUCLEOTIDE SEQUENCE</scope>
    <source>
        <strain evidence="1">P2</strain>
    </source>
</reference>
<protein>
    <submittedName>
        <fullName evidence="1">Uncharacterized protein</fullName>
    </submittedName>
</protein>
<evidence type="ECO:0000313" key="1">
    <source>
        <dbReference type="EMBL" id="KAF9646313.1"/>
    </source>
</evidence>
<proteinExistence type="predicted"/>
<dbReference type="EMBL" id="MU118061">
    <property type="protein sequence ID" value="KAF9646313.1"/>
    <property type="molecule type" value="Genomic_DNA"/>
</dbReference>
<name>A0ACB6ZAM4_THEGA</name>
<dbReference type="Proteomes" id="UP000886501">
    <property type="component" value="Unassembled WGS sequence"/>
</dbReference>
<comment type="caution">
    <text evidence="1">The sequence shown here is derived from an EMBL/GenBank/DDBJ whole genome shotgun (WGS) entry which is preliminary data.</text>
</comment>